<accession>A0ABQ3I7U8</accession>
<proteinExistence type="inferred from homology"/>
<dbReference type="Pfam" id="PF14520">
    <property type="entry name" value="HHH_5"/>
    <property type="match status" value="1"/>
</dbReference>
<keyword evidence="10" id="KW-1185">Reference proteome</keyword>
<dbReference type="GO" id="GO:0004386">
    <property type="term" value="F:helicase activity"/>
    <property type="evidence" value="ECO:0007669"/>
    <property type="project" value="UniProtKB-KW"/>
</dbReference>
<comment type="caution">
    <text evidence="6">Lacks conserved residue(s) required for the propagation of feature annotation.</text>
</comment>
<gene>
    <name evidence="6 9" type="primary">ruvA</name>
    <name evidence="9" type="ORF">GCM10011340_11890</name>
</gene>
<evidence type="ECO:0000313" key="9">
    <source>
        <dbReference type="EMBL" id="GHE58949.1"/>
    </source>
</evidence>
<evidence type="ECO:0000256" key="4">
    <source>
        <dbReference type="ARBA" id="ARBA00023172"/>
    </source>
</evidence>
<dbReference type="RefSeq" id="WP_189629314.1">
    <property type="nucleotide sequence ID" value="NZ_BNAG01000002.1"/>
</dbReference>
<dbReference type="Gene3D" id="1.10.150.20">
    <property type="entry name" value="5' to 3' exonuclease, C-terminal subdomain"/>
    <property type="match status" value="1"/>
</dbReference>
<keyword evidence="9" id="KW-0347">Helicase</keyword>
<comment type="function">
    <text evidence="6">The RuvA-RuvB-RuvC complex processes Holliday junction (HJ) DNA during genetic recombination and DNA repair, while the RuvA-RuvB complex plays an important role in the rescue of blocked DNA replication forks via replication fork reversal (RFR). RuvA specifically binds to HJ cruciform DNA, conferring on it an open structure. The RuvB hexamer acts as an ATP-dependent pump, pulling dsDNA into and through the RuvAB complex. HJ branch migration allows RuvC to scan DNA until it finds its consensus sequence, where it cleaves and resolves the cruciform DNA.</text>
</comment>
<evidence type="ECO:0000256" key="6">
    <source>
        <dbReference type="HAMAP-Rule" id="MF_00031"/>
    </source>
</evidence>
<dbReference type="InterPro" id="IPR010994">
    <property type="entry name" value="RuvA_2-like"/>
</dbReference>
<keyword evidence="5 6" id="KW-0234">DNA repair</keyword>
<dbReference type="Pfam" id="PF01330">
    <property type="entry name" value="RuvA_N"/>
    <property type="match status" value="1"/>
</dbReference>
<evidence type="ECO:0000313" key="10">
    <source>
        <dbReference type="Proteomes" id="UP000658258"/>
    </source>
</evidence>
<dbReference type="InterPro" id="IPR012340">
    <property type="entry name" value="NA-bd_OB-fold"/>
</dbReference>
<dbReference type="InterPro" id="IPR013849">
    <property type="entry name" value="DNA_helicase_Holl-junc_RuvA_I"/>
</dbReference>
<evidence type="ECO:0000259" key="8">
    <source>
        <dbReference type="Pfam" id="PF07499"/>
    </source>
</evidence>
<feature type="region of interest" description="Domain III" evidence="6">
    <location>
        <begin position="146"/>
        <end position="197"/>
    </location>
</feature>
<protein>
    <recommendedName>
        <fullName evidence="6">Holliday junction branch migration complex subunit RuvA</fullName>
    </recommendedName>
</protein>
<keyword evidence="3 6" id="KW-0238">DNA-binding</keyword>
<dbReference type="CDD" id="cd14332">
    <property type="entry name" value="UBA_RuvA_C"/>
    <property type="match status" value="1"/>
</dbReference>
<reference evidence="10" key="1">
    <citation type="journal article" date="2019" name="Int. J. Syst. Evol. Microbiol.">
        <title>The Global Catalogue of Microorganisms (GCM) 10K type strain sequencing project: providing services to taxonomists for standard genome sequencing and annotation.</title>
        <authorList>
            <consortium name="The Broad Institute Genomics Platform"/>
            <consortium name="The Broad Institute Genome Sequencing Center for Infectious Disease"/>
            <person name="Wu L."/>
            <person name="Ma J."/>
        </authorList>
    </citation>
    <scope>NUCLEOTIDE SEQUENCE [LARGE SCALE GENOMIC DNA]</scope>
    <source>
        <strain evidence="10">CGMCC 1.15111</strain>
    </source>
</reference>
<evidence type="ECO:0000259" key="7">
    <source>
        <dbReference type="Pfam" id="PF01330"/>
    </source>
</evidence>
<keyword evidence="2 6" id="KW-0227">DNA damage</keyword>
<dbReference type="EMBL" id="BNAG01000002">
    <property type="protein sequence ID" value="GHE58949.1"/>
    <property type="molecule type" value="Genomic_DNA"/>
</dbReference>
<evidence type="ECO:0000256" key="5">
    <source>
        <dbReference type="ARBA" id="ARBA00023204"/>
    </source>
</evidence>
<organism evidence="9 10">
    <name type="scientific">Roseivirga thermotolerans</name>
    <dbReference type="NCBI Taxonomy" id="1758176"/>
    <lineage>
        <taxon>Bacteria</taxon>
        <taxon>Pseudomonadati</taxon>
        <taxon>Bacteroidota</taxon>
        <taxon>Cytophagia</taxon>
        <taxon>Cytophagales</taxon>
        <taxon>Roseivirgaceae</taxon>
        <taxon>Roseivirga</taxon>
    </lineage>
</organism>
<keyword evidence="9" id="KW-0547">Nucleotide-binding</keyword>
<comment type="subunit">
    <text evidence="6">Homotetramer. Forms an RuvA(8)-RuvB(12)-Holliday junction (HJ) complex. HJ DNA is sandwiched between 2 RuvA tetramers; dsDNA enters through RuvA and exits via RuvB. An RuvB hexamer assembles on each DNA strand where it exits the tetramer. Each RuvB hexamer is contacted by two RuvA subunits (via domain III) on 2 adjacent RuvB subunits; this complex drives branch migration. In the full resolvosome a probable DNA-RuvA(4)-RuvB(12)-RuvC(2) complex forms which resolves the HJ.</text>
</comment>
<dbReference type="InterPro" id="IPR036267">
    <property type="entry name" value="RuvA_C_sf"/>
</dbReference>
<feature type="domain" description="DNA helicase Holliday junction RuvA type" evidence="7">
    <location>
        <begin position="1"/>
        <end position="61"/>
    </location>
</feature>
<dbReference type="InterPro" id="IPR000085">
    <property type="entry name" value="RuvA"/>
</dbReference>
<dbReference type="InterPro" id="IPR011114">
    <property type="entry name" value="RuvA_C"/>
</dbReference>
<dbReference type="Gene3D" id="2.40.50.140">
    <property type="entry name" value="Nucleic acid-binding proteins"/>
    <property type="match status" value="1"/>
</dbReference>
<dbReference type="Proteomes" id="UP000658258">
    <property type="component" value="Unassembled WGS sequence"/>
</dbReference>
<keyword evidence="1 6" id="KW-0963">Cytoplasm</keyword>
<keyword evidence="9" id="KW-0067">ATP-binding</keyword>
<comment type="domain">
    <text evidence="6">Has three domains with a flexible linker between the domains II and III and assumes an 'L' shape. Domain III is highly mobile and contacts RuvB.</text>
</comment>
<dbReference type="HAMAP" id="MF_00031">
    <property type="entry name" value="DNA_HJ_migration_RuvA"/>
    <property type="match status" value="1"/>
</dbReference>
<dbReference type="SUPFAM" id="SSF47781">
    <property type="entry name" value="RuvA domain 2-like"/>
    <property type="match status" value="1"/>
</dbReference>
<comment type="subcellular location">
    <subcellularLocation>
        <location evidence="6">Cytoplasm</location>
    </subcellularLocation>
</comment>
<name>A0ABQ3I7U8_9BACT</name>
<feature type="domain" description="Holliday junction DNA helicase RuvA C-terminal" evidence="8">
    <location>
        <begin position="152"/>
        <end position="196"/>
    </location>
</feature>
<keyword evidence="9" id="KW-0378">Hydrolase</keyword>
<comment type="caution">
    <text evidence="9">The sequence shown here is derived from an EMBL/GenBank/DDBJ whole genome shotgun (WGS) entry which is preliminary data.</text>
</comment>
<keyword evidence="4 6" id="KW-0233">DNA recombination</keyword>
<evidence type="ECO:0000256" key="2">
    <source>
        <dbReference type="ARBA" id="ARBA00022763"/>
    </source>
</evidence>
<dbReference type="SUPFAM" id="SSF46929">
    <property type="entry name" value="DNA helicase RuvA subunit, C-terminal domain"/>
    <property type="match status" value="1"/>
</dbReference>
<sequence>MFAYLKGKLAFQDPTYVIIDIQGVGYEVKISLNTFSRIKDKENIQLFTYFHVKEDAQTLFGFADPHEKSIFMHLISISGVGPSTGLMVLSSLSPEEVEQAILGEDVRTIQAVKGIGAKTAQRIILELKDKIGKAANAGDPINIPSSSKGAIRNEALAALVTLGIAKAAAQKSIDKILKEQTGDISLEQLIKLALKAA</sequence>
<dbReference type="Gene3D" id="1.10.8.10">
    <property type="entry name" value="DNA helicase RuvA subunit, C-terminal domain"/>
    <property type="match status" value="1"/>
</dbReference>
<evidence type="ECO:0000256" key="1">
    <source>
        <dbReference type="ARBA" id="ARBA00022490"/>
    </source>
</evidence>
<evidence type="ECO:0000256" key="3">
    <source>
        <dbReference type="ARBA" id="ARBA00023125"/>
    </source>
</evidence>
<dbReference type="NCBIfam" id="TIGR00084">
    <property type="entry name" value="ruvA"/>
    <property type="match status" value="1"/>
</dbReference>
<dbReference type="SUPFAM" id="SSF50249">
    <property type="entry name" value="Nucleic acid-binding proteins"/>
    <property type="match status" value="1"/>
</dbReference>
<dbReference type="Pfam" id="PF07499">
    <property type="entry name" value="RuvA_C"/>
    <property type="match status" value="1"/>
</dbReference>
<comment type="similarity">
    <text evidence="6">Belongs to the RuvA family.</text>
</comment>